<dbReference type="Pfam" id="PF13499">
    <property type="entry name" value="EF-hand_7"/>
    <property type="match status" value="1"/>
</dbReference>
<evidence type="ECO:0000256" key="1">
    <source>
        <dbReference type="ARBA" id="ARBA00022837"/>
    </source>
</evidence>
<dbReference type="OrthoDB" id="26525at2759"/>
<dbReference type="Proteomes" id="UP000327013">
    <property type="component" value="Chromosome 7"/>
</dbReference>
<evidence type="ECO:0000313" key="3">
    <source>
        <dbReference type="EMBL" id="KAE8100664.1"/>
    </source>
</evidence>
<dbReference type="InterPro" id="IPR018247">
    <property type="entry name" value="EF_Hand_1_Ca_BS"/>
</dbReference>
<feature type="domain" description="EF-hand" evidence="2">
    <location>
        <begin position="20"/>
        <end position="55"/>
    </location>
</feature>
<dbReference type="SUPFAM" id="SSF47473">
    <property type="entry name" value="EF-hand"/>
    <property type="match status" value="1"/>
</dbReference>
<keyword evidence="1" id="KW-0106">Calcium</keyword>
<dbReference type="Gene3D" id="1.10.238.10">
    <property type="entry name" value="EF-hand"/>
    <property type="match status" value="1"/>
</dbReference>
<name>A0A5N6RMF8_9ROSI</name>
<gene>
    <name evidence="3" type="ORF">FH972_018539</name>
</gene>
<dbReference type="EMBL" id="CM017327">
    <property type="protein sequence ID" value="KAE8100664.1"/>
    <property type="molecule type" value="Genomic_DNA"/>
</dbReference>
<dbReference type="PROSITE" id="PS50222">
    <property type="entry name" value="EF_HAND_2"/>
    <property type="match status" value="1"/>
</dbReference>
<keyword evidence="4" id="KW-1185">Reference proteome</keyword>
<dbReference type="InterPro" id="IPR011992">
    <property type="entry name" value="EF-hand-dom_pair"/>
</dbReference>
<dbReference type="InterPro" id="IPR002048">
    <property type="entry name" value="EF_hand_dom"/>
</dbReference>
<sequence>MVRMGVMFVTNSGKGAEVPFNKEQLTKMFKKHDKDNNGKLSWDEVKAAFVELKAFWPWFSTEQGFRYGDNNDDEHINIHDEELERLVDYALKCGFTTT</sequence>
<dbReference type="AlphaFoldDB" id="A0A5N6RMF8"/>
<dbReference type="GO" id="GO:0005509">
    <property type="term" value="F:calcium ion binding"/>
    <property type="evidence" value="ECO:0007669"/>
    <property type="project" value="InterPro"/>
</dbReference>
<organism evidence="3 4">
    <name type="scientific">Carpinus fangiana</name>
    <dbReference type="NCBI Taxonomy" id="176857"/>
    <lineage>
        <taxon>Eukaryota</taxon>
        <taxon>Viridiplantae</taxon>
        <taxon>Streptophyta</taxon>
        <taxon>Embryophyta</taxon>
        <taxon>Tracheophyta</taxon>
        <taxon>Spermatophyta</taxon>
        <taxon>Magnoliopsida</taxon>
        <taxon>eudicotyledons</taxon>
        <taxon>Gunneridae</taxon>
        <taxon>Pentapetalae</taxon>
        <taxon>rosids</taxon>
        <taxon>fabids</taxon>
        <taxon>Fagales</taxon>
        <taxon>Betulaceae</taxon>
        <taxon>Carpinus</taxon>
    </lineage>
</organism>
<evidence type="ECO:0000259" key="2">
    <source>
        <dbReference type="PROSITE" id="PS50222"/>
    </source>
</evidence>
<accession>A0A5N6RMF8</accession>
<protein>
    <recommendedName>
        <fullName evidence="2">EF-hand domain-containing protein</fullName>
    </recommendedName>
</protein>
<dbReference type="PROSITE" id="PS00018">
    <property type="entry name" value="EF_HAND_1"/>
    <property type="match status" value="1"/>
</dbReference>
<reference evidence="3 4" key="1">
    <citation type="submission" date="2019-06" db="EMBL/GenBank/DDBJ databases">
        <title>A chromosomal-level reference genome of Carpinus fangiana (Coryloideae, Betulaceae).</title>
        <authorList>
            <person name="Yang X."/>
            <person name="Wang Z."/>
            <person name="Zhang L."/>
            <person name="Hao G."/>
            <person name="Liu J."/>
            <person name="Yang Y."/>
        </authorList>
    </citation>
    <scope>NUCLEOTIDE SEQUENCE [LARGE SCALE GENOMIC DNA]</scope>
    <source>
        <strain evidence="3">Cfa_2016G</strain>
        <tissue evidence="3">Leaf</tissue>
    </source>
</reference>
<evidence type="ECO:0000313" key="4">
    <source>
        <dbReference type="Proteomes" id="UP000327013"/>
    </source>
</evidence>
<proteinExistence type="predicted"/>